<dbReference type="GO" id="GO:0000981">
    <property type="term" value="F:DNA-binding transcription factor activity, RNA polymerase II-specific"/>
    <property type="evidence" value="ECO:0007669"/>
    <property type="project" value="InterPro"/>
</dbReference>
<sequence length="312" mass="33481">MAMPRAAQQRTPPADSHIGRRPKVCVACRKVKHKCVPSRVAGQCKRCESRGEPCNYGGRVEAVGDSRDPEAERNGEAEASSEPTEDGIAIRQMPSAATFPTADFMAITTVTQPNEIYGLQPEGENTVPSTRPVYRPVGGLSAPEHAEALPEIGSADPRPSVISKNIVDAPTARAMVTYFLHSLGACGTFGFDLRAGAYPLLERLEQLTPFKAGPEVEEDEEDPTIDIELGIGPEEITALALRAVFTGDMAAGRSALTWARGLGKLDASGVSTVSVAQLFGLDTPRREPTRRQSIRLILFAYVRLSCVHGSGR</sequence>
<keyword evidence="4" id="KW-1185">Reference proteome</keyword>
<dbReference type="CDD" id="cd00067">
    <property type="entry name" value="GAL4"/>
    <property type="match status" value="1"/>
</dbReference>
<proteinExistence type="predicted"/>
<dbReference type="AlphaFoldDB" id="A0A0J0XCP7"/>
<dbReference type="EMBL" id="KQ087280">
    <property type="protein sequence ID" value="KLT38845.1"/>
    <property type="molecule type" value="Genomic_DNA"/>
</dbReference>
<evidence type="ECO:0000256" key="1">
    <source>
        <dbReference type="SAM" id="MobiDB-lite"/>
    </source>
</evidence>
<dbReference type="InterPro" id="IPR001138">
    <property type="entry name" value="Zn2Cys6_DnaBD"/>
</dbReference>
<dbReference type="SUPFAM" id="SSF57701">
    <property type="entry name" value="Zn2/Cys6 DNA-binding domain"/>
    <property type="match status" value="1"/>
</dbReference>
<gene>
    <name evidence="3" type="ORF">CC85DRAFT_314193</name>
</gene>
<organism evidence="3 4">
    <name type="scientific">Cutaneotrichosporon oleaginosum</name>
    <dbReference type="NCBI Taxonomy" id="879819"/>
    <lineage>
        <taxon>Eukaryota</taxon>
        <taxon>Fungi</taxon>
        <taxon>Dikarya</taxon>
        <taxon>Basidiomycota</taxon>
        <taxon>Agaricomycotina</taxon>
        <taxon>Tremellomycetes</taxon>
        <taxon>Trichosporonales</taxon>
        <taxon>Trichosporonaceae</taxon>
        <taxon>Cutaneotrichosporon</taxon>
    </lineage>
</organism>
<evidence type="ECO:0000313" key="4">
    <source>
        <dbReference type="Proteomes" id="UP000053611"/>
    </source>
</evidence>
<dbReference type="PROSITE" id="PS00463">
    <property type="entry name" value="ZN2_CY6_FUNGAL_1"/>
    <property type="match status" value="1"/>
</dbReference>
<dbReference type="GO" id="GO:0008270">
    <property type="term" value="F:zinc ion binding"/>
    <property type="evidence" value="ECO:0007669"/>
    <property type="project" value="InterPro"/>
</dbReference>
<feature type="domain" description="Zn(2)-C6 fungal-type" evidence="2">
    <location>
        <begin position="24"/>
        <end position="54"/>
    </location>
</feature>
<dbReference type="Proteomes" id="UP000053611">
    <property type="component" value="Unassembled WGS sequence"/>
</dbReference>
<name>A0A0J0XCP7_9TREE</name>
<feature type="region of interest" description="Disordered" evidence="1">
    <location>
        <begin position="61"/>
        <end position="86"/>
    </location>
</feature>
<accession>A0A0J0XCP7</accession>
<evidence type="ECO:0000259" key="2">
    <source>
        <dbReference type="PROSITE" id="PS00463"/>
    </source>
</evidence>
<dbReference type="Gene3D" id="4.10.240.10">
    <property type="entry name" value="Zn(2)-C6 fungal-type DNA-binding domain"/>
    <property type="match status" value="1"/>
</dbReference>
<protein>
    <recommendedName>
        <fullName evidence="2">Zn(2)-C6 fungal-type domain-containing protein</fullName>
    </recommendedName>
</protein>
<evidence type="ECO:0000313" key="3">
    <source>
        <dbReference type="EMBL" id="KLT38845.1"/>
    </source>
</evidence>
<dbReference type="OrthoDB" id="4456959at2759"/>
<feature type="compositionally biased region" description="Basic and acidic residues" evidence="1">
    <location>
        <begin position="62"/>
        <end position="76"/>
    </location>
</feature>
<dbReference type="InterPro" id="IPR036864">
    <property type="entry name" value="Zn2-C6_fun-type_DNA-bd_sf"/>
</dbReference>
<reference evidence="3 4" key="1">
    <citation type="submission" date="2015-03" db="EMBL/GenBank/DDBJ databases">
        <title>Genomics and transcriptomics of the oil-accumulating basidiomycete yeast T. oleaginosus allow insights into substrate utilization and the diverse evolutionary trajectories of mating systems in fungi.</title>
        <authorList>
            <consortium name="DOE Joint Genome Institute"/>
            <person name="Kourist R."/>
            <person name="Kracht O."/>
            <person name="Bracharz F."/>
            <person name="Lipzen A."/>
            <person name="Nolan M."/>
            <person name="Ohm R."/>
            <person name="Grigoriev I."/>
            <person name="Sun S."/>
            <person name="Heitman J."/>
            <person name="Bruck T."/>
            <person name="Nowrousian M."/>
        </authorList>
    </citation>
    <scope>NUCLEOTIDE SEQUENCE [LARGE SCALE GENOMIC DNA]</scope>
    <source>
        <strain evidence="3 4">IBC0246</strain>
    </source>
</reference>